<comment type="caution">
    <text evidence="2">The sequence shown here is derived from an EMBL/GenBank/DDBJ whole genome shotgun (WGS) entry which is preliminary data.</text>
</comment>
<feature type="region of interest" description="Disordered" evidence="1">
    <location>
        <begin position="34"/>
        <end position="68"/>
    </location>
</feature>
<evidence type="ECO:0000313" key="2">
    <source>
        <dbReference type="EMBL" id="CAL5971202.1"/>
    </source>
</evidence>
<sequence length="115" mass="13215">MYNLIQEFYNLGYIKLRFPLQLVSEEGEKDRGAHLGYRSLEGRRAPGRQVSLGPLGGQPEASGETQTTNYNNLKYQIPQSNTEFFNIPFDLLTNFRQTLMSFISLFVSYKCCISF</sequence>
<proteinExistence type="predicted"/>
<keyword evidence="3" id="KW-1185">Reference proteome</keyword>
<organism evidence="2 3">
    <name type="scientific">Hexamita inflata</name>
    <dbReference type="NCBI Taxonomy" id="28002"/>
    <lineage>
        <taxon>Eukaryota</taxon>
        <taxon>Metamonada</taxon>
        <taxon>Diplomonadida</taxon>
        <taxon>Hexamitidae</taxon>
        <taxon>Hexamitinae</taxon>
        <taxon>Hexamita</taxon>
    </lineage>
</organism>
<protein>
    <submittedName>
        <fullName evidence="2">Hypothetical_protein</fullName>
    </submittedName>
</protein>
<reference evidence="2 3" key="1">
    <citation type="submission" date="2024-07" db="EMBL/GenBank/DDBJ databases">
        <authorList>
            <person name="Akdeniz Z."/>
        </authorList>
    </citation>
    <scope>NUCLEOTIDE SEQUENCE [LARGE SCALE GENOMIC DNA]</scope>
</reference>
<dbReference type="Proteomes" id="UP001642409">
    <property type="component" value="Unassembled WGS sequence"/>
</dbReference>
<gene>
    <name evidence="2" type="ORF">HINF_LOCUS1142</name>
</gene>
<evidence type="ECO:0000256" key="1">
    <source>
        <dbReference type="SAM" id="MobiDB-lite"/>
    </source>
</evidence>
<accession>A0ABP1GGG4</accession>
<evidence type="ECO:0000313" key="3">
    <source>
        <dbReference type="Proteomes" id="UP001642409"/>
    </source>
</evidence>
<dbReference type="EMBL" id="CAXDID020000002">
    <property type="protein sequence ID" value="CAL5971202.1"/>
    <property type="molecule type" value="Genomic_DNA"/>
</dbReference>
<name>A0ABP1GGG4_9EUKA</name>